<reference evidence="2 3" key="1">
    <citation type="submission" date="2024-09" db="EMBL/GenBank/DDBJ databases">
        <authorList>
            <person name="Sun Q."/>
            <person name="Mori K."/>
        </authorList>
    </citation>
    <scope>NUCLEOTIDE SEQUENCE [LARGE SCALE GENOMIC DNA]</scope>
    <source>
        <strain evidence="2 3">CGMCC 1.15906</strain>
    </source>
</reference>
<organism evidence="2 3">
    <name type="scientific">Kribbella deserti</name>
    <dbReference type="NCBI Taxonomy" id="1926257"/>
    <lineage>
        <taxon>Bacteria</taxon>
        <taxon>Bacillati</taxon>
        <taxon>Actinomycetota</taxon>
        <taxon>Actinomycetes</taxon>
        <taxon>Propionibacteriales</taxon>
        <taxon>Kribbellaceae</taxon>
        <taxon>Kribbella</taxon>
    </lineage>
</organism>
<feature type="region of interest" description="Disordered" evidence="1">
    <location>
        <begin position="1"/>
        <end position="50"/>
    </location>
</feature>
<feature type="compositionally biased region" description="Basic and acidic residues" evidence="1">
    <location>
        <begin position="30"/>
        <end position="50"/>
    </location>
</feature>
<evidence type="ECO:0000256" key="1">
    <source>
        <dbReference type="SAM" id="MobiDB-lite"/>
    </source>
</evidence>
<keyword evidence="3" id="KW-1185">Reference proteome</keyword>
<dbReference type="EMBL" id="JBHLTC010000039">
    <property type="protein sequence ID" value="MFC0628498.1"/>
    <property type="molecule type" value="Genomic_DNA"/>
</dbReference>
<gene>
    <name evidence="2" type="ORF">ACFFGN_30795</name>
</gene>
<dbReference type="RefSeq" id="WP_380054881.1">
    <property type="nucleotide sequence ID" value="NZ_JBHLTC010000039.1"/>
</dbReference>
<comment type="caution">
    <text evidence="2">The sequence shown here is derived from an EMBL/GenBank/DDBJ whole genome shotgun (WGS) entry which is preliminary data.</text>
</comment>
<accession>A0ABV6QV39</accession>
<dbReference type="Proteomes" id="UP001589890">
    <property type="component" value="Unassembled WGS sequence"/>
</dbReference>
<evidence type="ECO:0000313" key="2">
    <source>
        <dbReference type="EMBL" id="MFC0628498.1"/>
    </source>
</evidence>
<proteinExistence type="predicted"/>
<evidence type="ECO:0000313" key="3">
    <source>
        <dbReference type="Proteomes" id="UP001589890"/>
    </source>
</evidence>
<protein>
    <submittedName>
        <fullName evidence="2">Uncharacterized protein</fullName>
    </submittedName>
</protein>
<name>A0ABV6QV39_9ACTN</name>
<sequence length="50" mass="5902">MYDMYPAQWRTIDARERKAERRRRPAPGPADREAVQEAMNRRDNGGEPTK</sequence>